<feature type="coiled-coil region" evidence="1">
    <location>
        <begin position="15"/>
        <end position="75"/>
    </location>
</feature>
<keyword evidence="1" id="KW-0175">Coiled coil</keyword>
<dbReference type="RefSeq" id="WP_270950603.1">
    <property type="nucleotide sequence ID" value="NZ_JAQGLA010000035.1"/>
</dbReference>
<organism evidence="2 3">
    <name type="scientific">Saccharopolyspora oryzae</name>
    <dbReference type="NCBI Taxonomy" id="2997343"/>
    <lineage>
        <taxon>Bacteria</taxon>
        <taxon>Bacillati</taxon>
        <taxon>Actinomycetota</taxon>
        <taxon>Actinomycetes</taxon>
        <taxon>Pseudonocardiales</taxon>
        <taxon>Pseudonocardiaceae</taxon>
        <taxon>Saccharopolyspora</taxon>
    </lineage>
</organism>
<sequence>MSGLEGILKTNPNAVNEISQQMTTLAEKMRQQMEQLEVQLGKLAQESGGQWATEWANAQTKINELERQMDNQIKVGGVTVNQMNENNLNTDNTTKQYFVR</sequence>
<proteinExistence type="predicted"/>
<evidence type="ECO:0000313" key="3">
    <source>
        <dbReference type="Proteomes" id="UP001210380"/>
    </source>
</evidence>
<evidence type="ECO:0000256" key="1">
    <source>
        <dbReference type="SAM" id="Coils"/>
    </source>
</evidence>
<dbReference type="SUPFAM" id="SSF140453">
    <property type="entry name" value="EsxAB dimer-like"/>
    <property type="match status" value="1"/>
</dbReference>
<keyword evidence="3" id="KW-1185">Reference proteome</keyword>
<reference evidence="2 3" key="1">
    <citation type="submission" date="2022-11" db="EMBL/GenBank/DDBJ databases">
        <title>Draft genome sequence of Saccharopolyspora sp. WRP15-2 isolated from rhizosphere soils of wild rice in Thailand.</title>
        <authorList>
            <person name="Duangmal K."/>
            <person name="Kammanee S."/>
            <person name="Muangham S."/>
        </authorList>
    </citation>
    <scope>NUCLEOTIDE SEQUENCE [LARGE SCALE GENOMIC DNA]</scope>
    <source>
        <strain evidence="2 3">WRP15-2</strain>
    </source>
</reference>
<dbReference type="InterPro" id="IPR036689">
    <property type="entry name" value="ESAT-6-like_sf"/>
</dbReference>
<evidence type="ECO:0000313" key="2">
    <source>
        <dbReference type="EMBL" id="MDA3627903.1"/>
    </source>
</evidence>
<dbReference type="Gene3D" id="1.10.287.1060">
    <property type="entry name" value="ESAT-6-like"/>
    <property type="match status" value="1"/>
</dbReference>
<protein>
    <recommendedName>
        <fullName evidence="4">WXG100 family type VII secretion target</fullName>
    </recommendedName>
</protein>
<accession>A0ABT4V272</accession>
<dbReference type="Proteomes" id="UP001210380">
    <property type="component" value="Unassembled WGS sequence"/>
</dbReference>
<dbReference type="EMBL" id="JAQGLA010000035">
    <property type="protein sequence ID" value="MDA3627903.1"/>
    <property type="molecule type" value="Genomic_DNA"/>
</dbReference>
<name>A0ABT4V272_9PSEU</name>
<evidence type="ECO:0008006" key="4">
    <source>
        <dbReference type="Google" id="ProtNLM"/>
    </source>
</evidence>
<comment type="caution">
    <text evidence="2">The sequence shown here is derived from an EMBL/GenBank/DDBJ whole genome shotgun (WGS) entry which is preliminary data.</text>
</comment>
<gene>
    <name evidence="2" type="ORF">OU415_20890</name>
</gene>